<dbReference type="InterPro" id="IPR006059">
    <property type="entry name" value="SBP"/>
</dbReference>
<dbReference type="Pfam" id="PF01547">
    <property type="entry name" value="SBP_bac_1"/>
    <property type="match status" value="1"/>
</dbReference>
<evidence type="ECO:0000256" key="1">
    <source>
        <dbReference type="SAM" id="MobiDB-lite"/>
    </source>
</evidence>
<sequence length="463" mass="51976">MPTSSRSLKLLVLLGLIGILLVACSNSNGGSGATEIIAPDLQGDDDSAETDSSQEEGTNEEEPVVITMVDRWDEERMQDRMGLVNHKMDHVSIQHIQSDVTSENLQEIMASGTTPDIITAGGVHILEELDMLLPLDDLVEQFDFDLDSLDPGLVAHIRALDPAGEGRLIGMPDGTGYATLYYNKEIFDLFGVPYPDPEKSMTWDELLDLAREMTAERNGVKYIGLQLSSGDSVRGSSLSLPLRQFAINATDPETGESLVTKDPRFKQYFELLYEYYRIPSIYEWQQEHDGDMFQSNMAAMAIDWQSFLTGEYGEMEYTQENIEIAPQPVWKDQPDTGHYLGTTPMMINKHSENIELAFEVLMEYVSKENQTRRARTAAGGPAYIDPDLEAQYGQDDPGYKGKNVLAFYQRTPAEYEQVSRWDSFVNYDETILKLAETDIDVNTALRELEEEINVAVEEAKGQQ</sequence>
<dbReference type="SUPFAM" id="SSF53850">
    <property type="entry name" value="Periplasmic binding protein-like II"/>
    <property type="match status" value="1"/>
</dbReference>
<evidence type="ECO:0008006" key="4">
    <source>
        <dbReference type="Google" id="ProtNLM"/>
    </source>
</evidence>
<evidence type="ECO:0000313" key="2">
    <source>
        <dbReference type="EMBL" id="GIN58043.1"/>
    </source>
</evidence>
<dbReference type="Proteomes" id="UP000679950">
    <property type="component" value="Unassembled WGS sequence"/>
</dbReference>
<dbReference type="EMBL" id="BORB01000018">
    <property type="protein sequence ID" value="GIN58043.1"/>
    <property type="molecule type" value="Genomic_DNA"/>
</dbReference>
<dbReference type="PROSITE" id="PS51257">
    <property type="entry name" value="PROKAR_LIPOPROTEIN"/>
    <property type="match status" value="1"/>
</dbReference>
<keyword evidence="3" id="KW-1185">Reference proteome</keyword>
<feature type="region of interest" description="Disordered" evidence="1">
    <location>
        <begin position="35"/>
        <end position="61"/>
    </location>
</feature>
<name>A0ABQ4KJ97_9BACI</name>
<dbReference type="InterPro" id="IPR050490">
    <property type="entry name" value="Bact_solute-bd_prot1"/>
</dbReference>
<dbReference type="Gene3D" id="3.40.190.10">
    <property type="entry name" value="Periplasmic binding protein-like II"/>
    <property type="match status" value="1"/>
</dbReference>
<feature type="compositionally biased region" description="Acidic residues" evidence="1">
    <location>
        <begin position="42"/>
        <end position="61"/>
    </location>
</feature>
<dbReference type="PANTHER" id="PTHR43649:SF12">
    <property type="entry name" value="DIACETYLCHITOBIOSE BINDING PROTEIN DASA"/>
    <property type="match status" value="1"/>
</dbReference>
<dbReference type="RefSeq" id="WP_158324336.1">
    <property type="nucleotide sequence ID" value="NZ_BORB01000018.1"/>
</dbReference>
<accession>A0ABQ4KJ97</accession>
<comment type="caution">
    <text evidence="2">The sequence shown here is derived from an EMBL/GenBank/DDBJ whole genome shotgun (WGS) entry which is preliminary data.</text>
</comment>
<evidence type="ECO:0000313" key="3">
    <source>
        <dbReference type="Proteomes" id="UP000679950"/>
    </source>
</evidence>
<dbReference type="PANTHER" id="PTHR43649">
    <property type="entry name" value="ARABINOSE-BINDING PROTEIN-RELATED"/>
    <property type="match status" value="1"/>
</dbReference>
<protein>
    <recommendedName>
        <fullName evidence="4">Extracellular solute-binding protein</fullName>
    </recommendedName>
</protein>
<reference evidence="2 3" key="1">
    <citation type="submission" date="2021-03" db="EMBL/GenBank/DDBJ databases">
        <title>Antimicrobial resistance genes in bacteria isolated from Japanese honey, and their potential for conferring macrolide and lincosamide resistance in the American foulbrood pathogen Paenibacillus larvae.</title>
        <authorList>
            <person name="Okamoto M."/>
            <person name="Kumagai M."/>
            <person name="Kanamori H."/>
            <person name="Takamatsu D."/>
        </authorList>
    </citation>
    <scope>NUCLEOTIDE SEQUENCE [LARGE SCALE GENOMIC DNA]</scope>
    <source>
        <strain evidence="2 3">J8TS2</strain>
    </source>
</reference>
<gene>
    <name evidence="2" type="ORF">J8TS2_23620</name>
</gene>
<organism evidence="2 3">
    <name type="scientific">Lederbergia ruris</name>
    <dbReference type="NCBI Taxonomy" id="217495"/>
    <lineage>
        <taxon>Bacteria</taxon>
        <taxon>Bacillati</taxon>
        <taxon>Bacillota</taxon>
        <taxon>Bacilli</taxon>
        <taxon>Bacillales</taxon>
        <taxon>Bacillaceae</taxon>
        <taxon>Lederbergia</taxon>
    </lineage>
</organism>
<proteinExistence type="predicted"/>